<dbReference type="Proteomes" id="UP000516437">
    <property type="component" value="Chromosome 2"/>
</dbReference>
<keyword evidence="1" id="KW-0472">Membrane</keyword>
<reference evidence="3" key="3">
    <citation type="submission" date="2019-09" db="EMBL/GenBank/DDBJ databases">
        <authorList>
            <person name="Gao Z."/>
        </authorList>
    </citation>
    <scope>NUCLEOTIDE SEQUENCE</scope>
    <source>
        <tissue evidence="3">Leaves</tissue>
    </source>
</reference>
<accession>A0A6A1WDA0</accession>
<feature type="transmembrane region" description="Helical" evidence="1">
    <location>
        <begin position="37"/>
        <end position="58"/>
    </location>
</feature>
<dbReference type="OrthoDB" id="649865at2759"/>
<proteinExistence type="predicted"/>
<name>A0A6A1WDA0_9ROSI</name>
<keyword evidence="4" id="KW-1185">Reference proteome</keyword>
<dbReference type="EMBL" id="RXIC02000020">
    <property type="protein sequence ID" value="KAB1221698.1"/>
    <property type="molecule type" value="Genomic_DNA"/>
</dbReference>
<protein>
    <submittedName>
        <fullName evidence="3">Uncharacterized protein</fullName>
    </submittedName>
</protein>
<sequence length="89" mass="9802">MDIREKLLPYRYHITVGVVGSVVLSLLLYAAPRIVTILAYFWPLFVSTAALVVVGIAFSGLSHYAAEIQGEKAGEGILDYVRGRPEHIE</sequence>
<organism evidence="3 4">
    <name type="scientific">Morella rubra</name>
    <name type="common">Chinese bayberry</name>
    <dbReference type="NCBI Taxonomy" id="262757"/>
    <lineage>
        <taxon>Eukaryota</taxon>
        <taxon>Viridiplantae</taxon>
        <taxon>Streptophyta</taxon>
        <taxon>Embryophyta</taxon>
        <taxon>Tracheophyta</taxon>
        <taxon>Spermatophyta</taxon>
        <taxon>Magnoliopsida</taxon>
        <taxon>eudicotyledons</taxon>
        <taxon>Gunneridae</taxon>
        <taxon>Pentapetalae</taxon>
        <taxon>rosids</taxon>
        <taxon>fabids</taxon>
        <taxon>Fagales</taxon>
        <taxon>Myricaceae</taxon>
        <taxon>Morella</taxon>
    </lineage>
</organism>
<dbReference type="EMBL" id="RXIC02000020">
    <property type="protein sequence ID" value="KAB1221692.1"/>
    <property type="molecule type" value="Genomic_DNA"/>
</dbReference>
<evidence type="ECO:0000313" key="4">
    <source>
        <dbReference type="Proteomes" id="UP000516437"/>
    </source>
</evidence>
<evidence type="ECO:0000256" key="1">
    <source>
        <dbReference type="SAM" id="Phobius"/>
    </source>
</evidence>
<reference evidence="3 4" key="2">
    <citation type="journal article" date="2019" name="Plant Biotechnol. J.">
        <title>The red bayberry genome and genetic basis of sex determination.</title>
        <authorList>
            <person name="Jia H.M."/>
            <person name="Jia H.J."/>
            <person name="Cai Q.L."/>
            <person name="Wang Y."/>
            <person name="Zhao H.B."/>
            <person name="Yang W.F."/>
            <person name="Wang G.Y."/>
            <person name="Li Y.H."/>
            <person name="Zhan D.L."/>
            <person name="Shen Y.T."/>
            <person name="Niu Q.F."/>
            <person name="Chang L."/>
            <person name="Qiu J."/>
            <person name="Zhao L."/>
            <person name="Xie H.B."/>
            <person name="Fu W.Y."/>
            <person name="Jin J."/>
            <person name="Li X.W."/>
            <person name="Jiao Y."/>
            <person name="Zhou C.C."/>
            <person name="Tu T."/>
            <person name="Chai C.Y."/>
            <person name="Gao J.L."/>
            <person name="Fan L.J."/>
            <person name="van de Weg E."/>
            <person name="Wang J.Y."/>
            <person name="Gao Z.S."/>
        </authorList>
    </citation>
    <scope>NUCLEOTIDE SEQUENCE [LARGE SCALE GENOMIC DNA]</scope>
    <source>
        <tissue evidence="3">Leaves</tissue>
    </source>
</reference>
<dbReference type="PANTHER" id="PTHR34125:SF7">
    <property type="entry name" value="TRANSMEMBRANE PROTEIN"/>
    <property type="match status" value="1"/>
</dbReference>
<reference evidence="3" key="1">
    <citation type="submission" date="2018-07" db="EMBL/GenBank/DDBJ databases">
        <authorList>
            <person name="Gao Z.-S."/>
            <person name="Jia H.-M."/>
            <person name="Jia H.-J."/>
            <person name="Cai Q.-L."/>
            <person name="Wang Y."/>
            <person name="Zhao H.-B."/>
        </authorList>
    </citation>
    <scope>NUCLEOTIDE SEQUENCE</scope>
    <source>
        <tissue evidence="3">Leaves</tissue>
    </source>
</reference>
<dbReference type="AlphaFoldDB" id="A0A6A1WDA0"/>
<gene>
    <name evidence="2" type="ORF">CJ030_MR2G006265</name>
    <name evidence="3" type="ORF">CJ030_MR2G006271</name>
</gene>
<feature type="transmembrane region" description="Helical" evidence="1">
    <location>
        <begin position="12"/>
        <end position="31"/>
    </location>
</feature>
<keyword evidence="1" id="KW-0812">Transmembrane</keyword>
<keyword evidence="1" id="KW-1133">Transmembrane helix</keyword>
<evidence type="ECO:0000313" key="3">
    <source>
        <dbReference type="EMBL" id="KAB1221698.1"/>
    </source>
</evidence>
<evidence type="ECO:0000313" key="2">
    <source>
        <dbReference type="EMBL" id="KAB1221692.1"/>
    </source>
</evidence>
<dbReference type="PANTHER" id="PTHR34125">
    <property type="entry name" value="OS01G0762900 PROTEIN"/>
    <property type="match status" value="1"/>
</dbReference>
<comment type="caution">
    <text evidence="3">The sequence shown here is derived from an EMBL/GenBank/DDBJ whole genome shotgun (WGS) entry which is preliminary data.</text>
</comment>